<dbReference type="PANTHER" id="PTHR10039">
    <property type="entry name" value="AMELOGENIN"/>
    <property type="match status" value="1"/>
</dbReference>
<organism evidence="3 4">
    <name type="scientific">Aspergillus pseudoustus</name>
    <dbReference type="NCBI Taxonomy" id="1810923"/>
    <lineage>
        <taxon>Eukaryota</taxon>
        <taxon>Fungi</taxon>
        <taxon>Dikarya</taxon>
        <taxon>Ascomycota</taxon>
        <taxon>Pezizomycotina</taxon>
        <taxon>Eurotiomycetes</taxon>
        <taxon>Eurotiomycetidae</taxon>
        <taxon>Eurotiales</taxon>
        <taxon>Aspergillaceae</taxon>
        <taxon>Aspergillus</taxon>
        <taxon>Aspergillus subgen. Nidulantes</taxon>
    </lineage>
</organism>
<accession>A0ABR4JCP3</accession>
<dbReference type="Pfam" id="PF24883">
    <property type="entry name" value="NPHP3_N"/>
    <property type="match status" value="1"/>
</dbReference>
<reference evidence="3 4" key="1">
    <citation type="submission" date="2024-07" db="EMBL/GenBank/DDBJ databases">
        <title>Section-level genome sequencing and comparative genomics of Aspergillus sections Usti and Cavernicolus.</title>
        <authorList>
            <consortium name="Lawrence Berkeley National Laboratory"/>
            <person name="Nybo J.L."/>
            <person name="Vesth T.C."/>
            <person name="Theobald S."/>
            <person name="Frisvad J.C."/>
            <person name="Larsen T.O."/>
            <person name="Kjaerboelling I."/>
            <person name="Rothschild-Mancinelli K."/>
            <person name="Lyhne E.K."/>
            <person name="Kogle M.E."/>
            <person name="Barry K."/>
            <person name="Clum A."/>
            <person name="Na H."/>
            <person name="Ledsgaard L."/>
            <person name="Lin J."/>
            <person name="Lipzen A."/>
            <person name="Kuo A."/>
            <person name="Riley R."/>
            <person name="Mondo S."/>
            <person name="Labutti K."/>
            <person name="Haridas S."/>
            <person name="Pangalinan J."/>
            <person name="Salamov A.A."/>
            <person name="Simmons B.A."/>
            <person name="Magnuson J.K."/>
            <person name="Chen J."/>
            <person name="Drula E."/>
            <person name="Henrissat B."/>
            <person name="Wiebenga A."/>
            <person name="Lubbers R.J."/>
            <person name="Gomes A.C."/>
            <person name="Makela M.R."/>
            <person name="Stajich J."/>
            <person name="Grigoriev I.V."/>
            <person name="Mortensen U.H."/>
            <person name="De Vries R.P."/>
            <person name="Baker S.E."/>
            <person name="Andersen M.R."/>
        </authorList>
    </citation>
    <scope>NUCLEOTIDE SEQUENCE [LARGE SCALE GENOMIC DNA]</scope>
    <source>
        <strain evidence="3 4">CBS 123904</strain>
    </source>
</reference>
<dbReference type="SUPFAM" id="SSF52540">
    <property type="entry name" value="P-loop containing nucleoside triphosphate hydrolases"/>
    <property type="match status" value="1"/>
</dbReference>
<dbReference type="InterPro" id="IPR056884">
    <property type="entry name" value="NPHP3-like_N"/>
</dbReference>
<evidence type="ECO:0000313" key="4">
    <source>
        <dbReference type="Proteomes" id="UP001610446"/>
    </source>
</evidence>
<dbReference type="EMBL" id="JBFXLU010000157">
    <property type="protein sequence ID" value="KAL2837641.1"/>
    <property type="molecule type" value="Genomic_DNA"/>
</dbReference>
<dbReference type="InterPro" id="IPR015943">
    <property type="entry name" value="WD40/YVTN_repeat-like_dom_sf"/>
</dbReference>
<keyword evidence="1" id="KW-0677">Repeat</keyword>
<dbReference type="Gene3D" id="2.130.10.10">
    <property type="entry name" value="YVTN repeat-like/Quinoprotein amine dehydrogenase"/>
    <property type="match status" value="1"/>
</dbReference>
<comment type="caution">
    <text evidence="3">The sequence shown here is derived from an EMBL/GenBank/DDBJ whole genome shotgun (WGS) entry which is preliminary data.</text>
</comment>
<keyword evidence="4" id="KW-1185">Reference proteome</keyword>
<dbReference type="Gene3D" id="3.40.50.300">
    <property type="entry name" value="P-loop containing nucleotide triphosphate hydrolases"/>
    <property type="match status" value="1"/>
</dbReference>
<proteinExistence type="predicted"/>
<name>A0ABR4JCP3_9EURO</name>
<feature type="domain" description="NACHT" evidence="2">
    <location>
        <begin position="103"/>
        <end position="249"/>
    </location>
</feature>
<sequence length="790" mass="89815">MDSSGNARSSAHQLNQFVSHGGQTAVNAGTLTNNGNLTINAGAANNLLKDLPCLNDAVYGYYKEDGEEEEEEEGDEEPICHEGTRTAILAEIDEWLNAENSESIFWISGWAGTGKSTIARTVAKDNIDKGRASASFFFARGKGDRARAKHLTTTITRQLAYSSSSLKPRIISVLERDPEIHHKRLELQWRQLIFGPISEQDGPITNSPISLVIDGLDECEDQKGLGILIDLLRGTHPRNLRLLVTSRPSVLDRFQATETLNCHYQHCVLHTMDGNVVNEDICHFLRDNFRRRRVGIAEKHLQQLVHLAGGLFVWADTAIKFITYDKSFGQKRLNEILRTKRSATEPERKLDEIYLLVLRAAIRPRLSRDELRIYCEAMRHLLGCIVALYSELPPRSLYNLIDNERFSEEDHMISLHEMLKSLRAILDVPDQKDEDSATIQLHHLSLRDFLSDADRCTDERFLVNQVGAHTTLFQNCIRVLRGFREREIPQDVARISIDQKQSYDNPVITPQIEYASLYWVRHLRDSGRAVYDDDDIHQFLKDHALHWLESLSWMEKIDEAVDAMDCLCSLAMDHQSHGLLNFVMGLKEITENRRVLISQSPLQIYSSALIFTPEDNPVRQTCGQEALRWLEYLPKSRKKWRDYLWDHQYYGCDTLSIAFAHSSIALVIRSALCTGVIEAYEPWSGKVLWILGNDGDGITAPTVSQDSEKLAFASHATVHIHEAATGREIQTLTGSEDLIKIAFTGNDQLLLTVSRNCRVAFWDLASGMCLNEVFMDFEKYKNLESHRRGC</sequence>
<dbReference type="Proteomes" id="UP001610446">
    <property type="component" value="Unassembled WGS sequence"/>
</dbReference>
<dbReference type="InterPro" id="IPR011047">
    <property type="entry name" value="Quinoprotein_ADH-like_sf"/>
</dbReference>
<protein>
    <recommendedName>
        <fullName evidence="2">NACHT domain-containing protein</fullName>
    </recommendedName>
</protein>
<dbReference type="SUPFAM" id="SSF50998">
    <property type="entry name" value="Quinoprotein alcohol dehydrogenase-like"/>
    <property type="match status" value="1"/>
</dbReference>
<dbReference type="PANTHER" id="PTHR10039:SF17">
    <property type="entry name" value="FUNGAL STAND N-TERMINAL GOODBYE DOMAIN-CONTAINING PROTEIN-RELATED"/>
    <property type="match status" value="1"/>
</dbReference>
<evidence type="ECO:0000259" key="2">
    <source>
        <dbReference type="PROSITE" id="PS50837"/>
    </source>
</evidence>
<evidence type="ECO:0000313" key="3">
    <source>
        <dbReference type="EMBL" id="KAL2837641.1"/>
    </source>
</evidence>
<dbReference type="InterPro" id="IPR007111">
    <property type="entry name" value="NACHT_NTPase"/>
</dbReference>
<dbReference type="InterPro" id="IPR027417">
    <property type="entry name" value="P-loop_NTPase"/>
</dbReference>
<dbReference type="PROSITE" id="PS50837">
    <property type="entry name" value="NACHT"/>
    <property type="match status" value="1"/>
</dbReference>
<evidence type="ECO:0000256" key="1">
    <source>
        <dbReference type="ARBA" id="ARBA00022737"/>
    </source>
</evidence>
<gene>
    <name evidence="3" type="ORF">BJY01DRAFT_41374</name>
</gene>